<gene>
    <name evidence="7" type="ORF">IAC08_08005</name>
</gene>
<dbReference type="GO" id="GO:0003677">
    <property type="term" value="F:DNA binding"/>
    <property type="evidence" value="ECO:0007669"/>
    <property type="project" value="InterPro"/>
</dbReference>
<keyword evidence="2" id="KW-0805">Transcription regulation</keyword>
<accession>A0A9D9HM13</accession>
<protein>
    <submittedName>
        <fullName evidence="7">Sigma-70 family RNA polymerase sigma factor</fullName>
    </submittedName>
</protein>
<keyword evidence="4" id="KW-0804">Transcription</keyword>
<dbReference type="Pfam" id="PF04542">
    <property type="entry name" value="Sigma70_r2"/>
    <property type="match status" value="1"/>
</dbReference>
<dbReference type="NCBIfam" id="TIGR02937">
    <property type="entry name" value="sigma70-ECF"/>
    <property type="match status" value="1"/>
</dbReference>
<dbReference type="Gene3D" id="1.10.1740.10">
    <property type="match status" value="1"/>
</dbReference>
<dbReference type="Pfam" id="PF08281">
    <property type="entry name" value="Sigma70_r4_2"/>
    <property type="match status" value="1"/>
</dbReference>
<evidence type="ECO:0000256" key="1">
    <source>
        <dbReference type="ARBA" id="ARBA00010641"/>
    </source>
</evidence>
<evidence type="ECO:0000256" key="2">
    <source>
        <dbReference type="ARBA" id="ARBA00023015"/>
    </source>
</evidence>
<proteinExistence type="inferred from homology"/>
<evidence type="ECO:0000259" key="6">
    <source>
        <dbReference type="Pfam" id="PF08281"/>
    </source>
</evidence>
<dbReference type="Gene3D" id="1.10.10.10">
    <property type="entry name" value="Winged helix-like DNA-binding domain superfamily/Winged helix DNA-binding domain"/>
    <property type="match status" value="1"/>
</dbReference>
<comment type="similarity">
    <text evidence="1">Belongs to the sigma-70 factor family. ECF subfamily.</text>
</comment>
<dbReference type="InterPro" id="IPR013249">
    <property type="entry name" value="RNA_pol_sigma70_r4_t2"/>
</dbReference>
<evidence type="ECO:0000313" key="8">
    <source>
        <dbReference type="Proteomes" id="UP000823617"/>
    </source>
</evidence>
<organism evidence="7 8">
    <name type="scientific">Candidatus Cryptobacteroides intestinigallinarum</name>
    <dbReference type="NCBI Taxonomy" id="2840767"/>
    <lineage>
        <taxon>Bacteria</taxon>
        <taxon>Pseudomonadati</taxon>
        <taxon>Bacteroidota</taxon>
        <taxon>Bacteroidia</taxon>
        <taxon>Bacteroidales</taxon>
        <taxon>Candidatus Cryptobacteroides</taxon>
    </lineage>
</organism>
<dbReference type="InterPro" id="IPR013325">
    <property type="entry name" value="RNA_pol_sigma_r2"/>
</dbReference>
<feature type="domain" description="RNA polymerase sigma factor 70 region 4 type 2" evidence="6">
    <location>
        <begin position="125"/>
        <end position="173"/>
    </location>
</feature>
<dbReference type="AlphaFoldDB" id="A0A9D9HM13"/>
<dbReference type="InterPro" id="IPR013324">
    <property type="entry name" value="RNA_pol_sigma_r3/r4-like"/>
</dbReference>
<evidence type="ECO:0000313" key="7">
    <source>
        <dbReference type="EMBL" id="MBO8456324.1"/>
    </source>
</evidence>
<feature type="domain" description="RNA polymerase sigma-70 region 2" evidence="5">
    <location>
        <begin position="29"/>
        <end position="94"/>
    </location>
</feature>
<dbReference type="Proteomes" id="UP000823617">
    <property type="component" value="Unassembled WGS sequence"/>
</dbReference>
<dbReference type="InterPro" id="IPR036388">
    <property type="entry name" value="WH-like_DNA-bd_sf"/>
</dbReference>
<dbReference type="InterPro" id="IPR007627">
    <property type="entry name" value="RNA_pol_sigma70_r2"/>
</dbReference>
<dbReference type="InterPro" id="IPR014284">
    <property type="entry name" value="RNA_pol_sigma-70_dom"/>
</dbReference>
<dbReference type="CDD" id="cd06171">
    <property type="entry name" value="Sigma70_r4"/>
    <property type="match status" value="1"/>
</dbReference>
<dbReference type="EMBL" id="JADIMK010000080">
    <property type="protein sequence ID" value="MBO8456324.1"/>
    <property type="molecule type" value="Genomic_DNA"/>
</dbReference>
<dbReference type="GO" id="GO:0006352">
    <property type="term" value="P:DNA-templated transcription initiation"/>
    <property type="evidence" value="ECO:0007669"/>
    <property type="project" value="InterPro"/>
</dbReference>
<dbReference type="GO" id="GO:0016987">
    <property type="term" value="F:sigma factor activity"/>
    <property type="evidence" value="ECO:0007669"/>
    <property type="project" value="UniProtKB-KW"/>
</dbReference>
<dbReference type="PANTHER" id="PTHR43133">
    <property type="entry name" value="RNA POLYMERASE ECF-TYPE SIGMA FACTO"/>
    <property type="match status" value="1"/>
</dbReference>
<dbReference type="SUPFAM" id="SSF88659">
    <property type="entry name" value="Sigma3 and sigma4 domains of RNA polymerase sigma factors"/>
    <property type="match status" value="1"/>
</dbReference>
<name>A0A9D9HM13_9BACT</name>
<reference evidence="7" key="2">
    <citation type="journal article" date="2021" name="PeerJ">
        <title>Extensive microbial diversity within the chicken gut microbiome revealed by metagenomics and culture.</title>
        <authorList>
            <person name="Gilroy R."/>
            <person name="Ravi A."/>
            <person name="Getino M."/>
            <person name="Pursley I."/>
            <person name="Horton D.L."/>
            <person name="Alikhan N.F."/>
            <person name="Baker D."/>
            <person name="Gharbi K."/>
            <person name="Hall N."/>
            <person name="Watson M."/>
            <person name="Adriaenssens E.M."/>
            <person name="Foster-Nyarko E."/>
            <person name="Jarju S."/>
            <person name="Secka A."/>
            <person name="Antonio M."/>
            <person name="Oren A."/>
            <person name="Chaudhuri R.R."/>
            <person name="La Ragione R."/>
            <person name="Hildebrand F."/>
            <person name="Pallen M.J."/>
        </authorList>
    </citation>
    <scope>NUCLEOTIDE SEQUENCE</scope>
    <source>
        <strain evidence="7">B1-3475</strain>
    </source>
</reference>
<keyword evidence="3" id="KW-0731">Sigma factor</keyword>
<dbReference type="InterPro" id="IPR039425">
    <property type="entry name" value="RNA_pol_sigma-70-like"/>
</dbReference>
<dbReference type="SUPFAM" id="SSF88946">
    <property type="entry name" value="Sigma2 domain of RNA polymerase sigma factors"/>
    <property type="match status" value="1"/>
</dbReference>
<comment type="caution">
    <text evidence="7">The sequence shown here is derived from an EMBL/GenBank/DDBJ whole genome shotgun (WGS) entry which is preliminary data.</text>
</comment>
<reference evidence="7" key="1">
    <citation type="submission" date="2020-10" db="EMBL/GenBank/DDBJ databases">
        <authorList>
            <person name="Gilroy R."/>
        </authorList>
    </citation>
    <scope>NUCLEOTIDE SEQUENCE</scope>
    <source>
        <strain evidence="7">B1-3475</strain>
    </source>
</reference>
<evidence type="ECO:0000256" key="3">
    <source>
        <dbReference type="ARBA" id="ARBA00023082"/>
    </source>
</evidence>
<sequence length="186" mass="21457">MPSGDIEQISDEQLVLRCRKQDRRAQRVLYERYSSRMFSVCLRYARNRADAEDLLQEGFLTVFSKIGTFNSQGSFEGWMRKVFVNTALMRLRKGDILKDAVDVEDAARGMMSDDDILAGMGGKDIVRIISNMPEGFRTVFNMSVIEGYSHQEIAEILGMSEGTSRSQLSRARIWLQEKLQEWRKNR</sequence>
<dbReference type="PANTHER" id="PTHR43133:SF46">
    <property type="entry name" value="RNA POLYMERASE SIGMA-70 FACTOR ECF SUBFAMILY"/>
    <property type="match status" value="1"/>
</dbReference>
<evidence type="ECO:0000259" key="5">
    <source>
        <dbReference type="Pfam" id="PF04542"/>
    </source>
</evidence>
<evidence type="ECO:0000256" key="4">
    <source>
        <dbReference type="ARBA" id="ARBA00023163"/>
    </source>
</evidence>